<dbReference type="PANTHER" id="PTHR10210:SF32">
    <property type="entry name" value="RIBOSE-PHOSPHATE PYROPHOSPHOKINASE 2"/>
    <property type="match status" value="1"/>
</dbReference>
<evidence type="ECO:0000256" key="7">
    <source>
        <dbReference type="ARBA" id="ARBA00022777"/>
    </source>
</evidence>
<dbReference type="EMBL" id="JBGBPQ010000002">
    <property type="protein sequence ID" value="KAL1528018.1"/>
    <property type="molecule type" value="Genomic_DNA"/>
</dbReference>
<dbReference type="GO" id="GO:0002189">
    <property type="term" value="C:ribose phosphate diphosphokinase complex"/>
    <property type="evidence" value="ECO:0007669"/>
    <property type="project" value="TreeGrafter"/>
</dbReference>
<proteinExistence type="inferred from homology"/>
<evidence type="ECO:0000256" key="8">
    <source>
        <dbReference type="ARBA" id="ARBA00022840"/>
    </source>
</evidence>
<dbReference type="GO" id="GO:0016301">
    <property type="term" value="F:kinase activity"/>
    <property type="evidence" value="ECO:0007669"/>
    <property type="project" value="UniProtKB-KW"/>
</dbReference>
<organism evidence="11 12">
    <name type="scientific">Prymnesium parvum</name>
    <name type="common">Toxic golden alga</name>
    <dbReference type="NCBI Taxonomy" id="97485"/>
    <lineage>
        <taxon>Eukaryota</taxon>
        <taxon>Haptista</taxon>
        <taxon>Haptophyta</taxon>
        <taxon>Prymnesiophyceae</taxon>
        <taxon>Prymnesiales</taxon>
        <taxon>Prymnesiaceae</taxon>
        <taxon>Prymnesium</taxon>
    </lineage>
</organism>
<keyword evidence="12" id="KW-1185">Reference proteome</keyword>
<dbReference type="GO" id="GO:0006164">
    <property type="term" value="P:purine nucleotide biosynthetic process"/>
    <property type="evidence" value="ECO:0007669"/>
    <property type="project" value="TreeGrafter"/>
</dbReference>
<evidence type="ECO:0000256" key="5">
    <source>
        <dbReference type="ARBA" id="ARBA00022727"/>
    </source>
</evidence>
<reference evidence="11 12" key="1">
    <citation type="journal article" date="2024" name="Science">
        <title>Giant polyketide synthase enzymes in the biosynthesis of giant marine polyether toxins.</title>
        <authorList>
            <person name="Fallon T.R."/>
            <person name="Shende V.V."/>
            <person name="Wierzbicki I.H."/>
            <person name="Pendleton A.L."/>
            <person name="Watervoot N.F."/>
            <person name="Auber R.P."/>
            <person name="Gonzalez D.J."/>
            <person name="Wisecaver J.H."/>
            <person name="Moore B.S."/>
        </authorList>
    </citation>
    <scope>NUCLEOTIDE SEQUENCE [LARGE SCALE GENOMIC DNA]</scope>
    <source>
        <strain evidence="11 12">12B1</strain>
    </source>
</reference>
<keyword evidence="4" id="KW-0808">Transferase</keyword>
<evidence type="ECO:0000256" key="2">
    <source>
        <dbReference type="ARBA" id="ARBA00006478"/>
    </source>
</evidence>
<dbReference type="GO" id="GO:0006015">
    <property type="term" value="P:5-phosphoribose 1-diphosphate biosynthetic process"/>
    <property type="evidence" value="ECO:0007669"/>
    <property type="project" value="TreeGrafter"/>
</dbReference>
<evidence type="ECO:0000256" key="1">
    <source>
        <dbReference type="ARBA" id="ARBA00004996"/>
    </source>
</evidence>
<keyword evidence="7" id="KW-0418">Kinase</keyword>
<dbReference type="InterPro" id="IPR000836">
    <property type="entry name" value="PRTase_dom"/>
</dbReference>
<keyword evidence="8" id="KW-0067">ATP-binding</keyword>
<dbReference type="SUPFAM" id="SSF53271">
    <property type="entry name" value="PRTase-like"/>
    <property type="match status" value="2"/>
</dbReference>
<dbReference type="AlphaFoldDB" id="A0AB34K0K8"/>
<evidence type="ECO:0000256" key="6">
    <source>
        <dbReference type="ARBA" id="ARBA00022741"/>
    </source>
</evidence>
<gene>
    <name evidence="11" type="ORF">AB1Y20_009387</name>
</gene>
<dbReference type="InterPro" id="IPR029057">
    <property type="entry name" value="PRTase-like"/>
</dbReference>
<dbReference type="CDD" id="cd06223">
    <property type="entry name" value="PRTases_typeI"/>
    <property type="match status" value="1"/>
</dbReference>
<comment type="catalytic activity">
    <reaction evidence="9">
        <text>D-ribose 5-phosphate + ATP = 5-phospho-alpha-D-ribose 1-diphosphate + AMP + H(+)</text>
        <dbReference type="Rhea" id="RHEA:15609"/>
        <dbReference type="ChEBI" id="CHEBI:15378"/>
        <dbReference type="ChEBI" id="CHEBI:30616"/>
        <dbReference type="ChEBI" id="CHEBI:58017"/>
        <dbReference type="ChEBI" id="CHEBI:78346"/>
        <dbReference type="ChEBI" id="CHEBI:456215"/>
        <dbReference type="EC" id="2.7.6.1"/>
    </reaction>
</comment>
<evidence type="ECO:0000256" key="3">
    <source>
        <dbReference type="ARBA" id="ARBA00013247"/>
    </source>
</evidence>
<protein>
    <recommendedName>
        <fullName evidence="3">ribose-phosphate diphosphokinase</fullName>
        <ecNumber evidence="3">2.7.6.1</ecNumber>
    </recommendedName>
</protein>
<evidence type="ECO:0000313" key="12">
    <source>
        <dbReference type="Proteomes" id="UP001515480"/>
    </source>
</evidence>
<dbReference type="GO" id="GO:0005524">
    <property type="term" value="F:ATP binding"/>
    <property type="evidence" value="ECO:0007669"/>
    <property type="project" value="UniProtKB-KW"/>
</dbReference>
<evidence type="ECO:0000313" key="11">
    <source>
        <dbReference type="EMBL" id="KAL1528018.1"/>
    </source>
</evidence>
<dbReference type="Pfam" id="PF14572">
    <property type="entry name" value="Pribosyl_synth"/>
    <property type="match status" value="1"/>
</dbReference>
<name>A0AB34K0K8_PRYPA</name>
<dbReference type="Gene3D" id="3.40.50.2020">
    <property type="match status" value="2"/>
</dbReference>
<dbReference type="InterPro" id="IPR005946">
    <property type="entry name" value="Rib-P_diPkinase"/>
</dbReference>
<dbReference type="InterPro" id="IPR029099">
    <property type="entry name" value="Pribosyltran_N"/>
</dbReference>
<dbReference type="GO" id="GO:0004749">
    <property type="term" value="F:ribose phosphate diphosphokinase activity"/>
    <property type="evidence" value="ECO:0007669"/>
    <property type="project" value="UniProtKB-EC"/>
</dbReference>
<dbReference type="FunFam" id="3.40.50.2020:FF:000014">
    <property type="entry name" value="Ribose-phosphate pyrophosphokinase 1"/>
    <property type="match status" value="1"/>
</dbReference>
<evidence type="ECO:0000259" key="10">
    <source>
        <dbReference type="Pfam" id="PF13793"/>
    </source>
</evidence>
<keyword evidence="5" id="KW-0545">Nucleotide biosynthesis</keyword>
<comment type="similarity">
    <text evidence="2">Belongs to the ribose-phosphate pyrophosphokinase family.</text>
</comment>
<dbReference type="GO" id="GO:0005737">
    <property type="term" value="C:cytoplasm"/>
    <property type="evidence" value="ECO:0007669"/>
    <property type="project" value="TreeGrafter"/>
</dbReference>
<dbReference type="EC" id="2.7.6.1" evidence="3"/>
<dbReference type="Pfam" id="PF13793">
    <property type="entry name" value="Pribosyltran_N"/>
    <property type="match status" value="1"/>
</dbReference>
<dbReference type="GO" id="GO:0000287">
    <property type="term" value="F:magnesium ion binding"/>
    <property type="evidence" value="ECO:0007669"/>
    <property type="project" value="InterPro"/>
</dbReference>
<comment type="caution">
    <text evidence="11">The sequence shown here is derived from an EMBL/GenBank/DDBJ whole genome shotgun (WGS) entry which is preliminary data.</text>
</comment>
<dbReference type="SMART" id="SM01400">
    <property type="entry name" value="Pribosyltran_N"/>
    <property type="match status" value="1"/>
</dbReference>
<evidence type="ECO:0000256" key="9">
    <source>
        <dbReference type="ARBA" id="ARBA00049535"/>
    </source>
</evidence>
<comment type="pathway">
    <text evidence="1">Metabolic intermediate biosynthesis; 5-phospho-alpha-D-ribose 1-diphosphate biosynthesis; 5-phospho-alpha-D-ribose 1-diphosphate from D-ribose 5-phosphate (route I): step 1/1.</text>
</comment>
<sequence>MMTDVRILCGPDGSSLADEVCGILGVPSNSVRCYKDWAAMKAGSPSHPDDCTGDSRIEIPENVRGRDVYVIQSTCSTPAEHSKNIVELLLVLSALRRSAARRVCAIIPYFAYSRQTMRMGGRGPISAADVSILLEEVCIDHVVTVDIFREQTAGFFSPTCRFDTLSYLPVCARYFWKNGLRDPVIVAPHASTMPKAVEVFEAFRELHDEAAMAEEPVEGEPSGMDAIAAQLGAYQEGSAPSVAMLLPIVRDGAKIHELTGEVDGRDCILVDDIVDTGATIKRSTEELIARGARSVSAFATHGLFSKGSFDRIAASQCKMVVVTNTILTAMSSLAANHPMRRKLVVLSVAPIIAHHVARLSDLPPPDFDPLMPTYALQGTSGRPGAALDVAELLRRDEDAIFGKAQR</sequence>
<accession>A0AB34K0K8</accession>
<feature type="domain" description="Ribose-phosphate pyrophosphokinase N-terminal" evidence="10">
    <location>
        <begin position="7"/>
        <end position="136"/>
    </location>
</feature>
<keyword evidence="6" id="KW-0547">Nucleotide-binding</keyword>
<dbReference type="Proteomes" id="UP001515480">
    <property type="component" value="Unassembled WGS sequence"/>
</dbReference>
<evidence type="ECO:0000256" key="4">
    <source>
        <dbReference type="ARBA" id="ARBA00022679"/>
    </source>
</evidence>
<dbReference type="PANTHER" id="PTHR10210">
    <property type="entry name" value="RIBOSE-PHOSPHATE DIPHOSPHOKINASE FAMILY MEMBER"/>
    <property type="match status" value="1"/>
</dbReference>